<keyword evidence="1" id="KW-0479">Metal-binding</keyword>
<dbReference type="PROSITE" id="PS50966">
    <property type="entry name" value="ZF_SWIM"/>
    <property type="match status" value="1"/>
</dbReference>
<dbReference type="InterPro" id="IPR007527">
    <property type="entry name" value="Znf_SWIM"/>
</dbReference>
<dbReference type="OrthoDB" id="6346984at2759"/>
<sequence length="272" mass="30856">MAELNDSLDQVPFKFSAYSLDQTVDQKKSYASKLQRNGVNDCPWGIDEKYFIVGDQDLRQLQRSLTNITKYDPIDYLYATKSRHDGNRTENLKSMQSYKKFQDGYVLYKALHKLKDGKGIVLGKVMRSMSISQSPRQLWVLLDKEGGVITAHCNCPAGFNETCSHIGCVLFCLVAIKKEACTSHRQEWGHHTTNHKDLNLADKISDLAVCKQAKSSTPTSHHLIIISSLEPNASTCFVKVSFDTVLYYYCVPNKHRTIIRKVCFLLEIHGAE</sequence>
<keyword evidence="4" id="KW-1185">Reference proteome</keyword>
<keyword evidence="1" id="KW-0862">Zinc</keyword>
<dbReference type="AlphaFoldDB" id="A0A8J2RMR0"/>
<evidence type="ECO:0000313" key="4">
    <source>
        <dbReference type="Proteomes" id="UP000789390"/>
    </source>
</evidence>
<evidence type="ECO:0000313" key="3">
    <source>
        <dbReference type="EMBL" id="CAH0106076.1"/>
    </source>
</evidence>
<dbReference type="PANTHER" id="PTHR47526:SF3">
    <property type="entry name" value="PHD-TYPE DOMAIN-CONTAINING PROTEIN"/>
    <property type="match status" value="1"/>
</dbReference>
<accession>A0A8J2RMR0</accession>
<name>A0A8J2RMR0_9CRUS</name>
<reference evidence="3" key="1">
    <citation type="submission" date="2021-11" db="EMBL/GenBank/DDBJ databases">
        <authorList>
            <person name="Schell T."/>
        </authorList>
    </citation>
    <scope>NUCLEOTIDE SEQUENCE</scope>
    <source>
        <strain evidence="3">M5</strain>
    </source>
</reference>
<proteinExistence type="predicted"/>
<keyword evidence="1" id="KW-0863">Zinc-finger</keyword>
<dbReference type="EMBL" id="CAKKLH010000212">
    <property type="protein sequence ID" value="CAH0106076.1"/>
    <property type="molecule type" value="Genomic_DNA"/>
</dbReference>
<organism evidence="3 4">
    <name type="scientific">Daphnia galeata</name>
    <dbReference type="NCBI Taxonomy" id="27404"/>
    <lineage>
        <taxon>Eukaryota</taxon>
        <taxon>Metazoa</taxon>
        <taxon>Ecdysozoa</taxon>
        <taxon>Arthropoda</taxon>
        <taxon>Crustacea</taxon>
        <taxon>Branchiopoda</taxon>
        <taxon>Diplostraca</taxon>
        <taxon>Cladocera</taxon>
        <taxon>Anomopoda</taxon>
        <taxon>Daphniidae</taxon>
        <taxon>Daphnia</taxon>
    </lineage>
</organism>
<dbReference type="PANTHER" id="PTHR47526">
    <property type="entry name" value="ATP-DEPENDENT DNA HELICASE"/>
    <property type="match status" value="1"/>
</dbReference>
<gene>
    <name evidence="3" type="ORF">DGAL_LOCUS9225</name>
</gene>
<comment type="caution">
    <text evidence="3">The sequence shown here is derived from an EMBL/GenBank/DDBJ whole genome shotgun (WGS) entry which is preliminary data.</text>
</comment>
<evidence type="ECO:0000259" key="2">
    <source>
        <dbReference type="PROSITE" id="PS50966"/>
    </source>
</evidence>
<dbReference type="GO" id="GO:0008270">
    <property type="term" value="F:zinc ion binding"/>
    <property type="evidence" value="ECO:0007669"/>
    <property type="project" value="UniProtKB-KW"/>
</dbReference>
<dbReference type="Proteomes" id="UP000789390">
    <property type="component" value="Unassembled WGS sequence"/>
</dbReference>
<feature type="domain" description="SWIM-type" evidence="2">
    <location>
        <begin position="138"/>
        <end position="174"/>
    </location>
</feature>
<protein>
    <recommendedName>
        <fullName evidence="2">SWIM-type domain-containing protein</fullName>
    </recommendedName>
</protein>
<evidence type="ECO:0000256" key="1">
    <source>
        <dbReference type="PROSITE-ProRule" id="PRU00325"/>
    </source>
</evidence>